<dbReference type="AlphaFoldDB" id="A0A089YSQ2"/>
<dbReference type="EMBL" id="CP009533">
    <property type="protein sequence ID" value="AIS18669.1"/>
    <property type="molecule type" value="Genomic_DNA"/>
</dbReference>
<evidence type="ECO:0000313" key="1">
    <source>
        <dbReference type="EMBL" id="AIS18669.1"/>
    </source>
</evidence>
<reference evidence="1 2" key="1">
    <citation type="journal article" date="2015" name="J. Biotechnol.">
        <title>Complete genome sequence of Pseudomonas rhizosphaerae IH5T (=DSM 16299T), a phosphate-solubilizing rhizobacterium for bacterial biofertilizer.</title>
        <authorList>
            <person name="Kwak Y."/>
            <person name="Jung B.K."/>
            <person name="Shin J.H."/>
        </authorList>
    </citation>
    <scope>NUCLEOTIDE SEQUENCE [LARGE SCALE GENOMIC DNA]</scope>
    <source>
        <strain evidence="1">DSM 16299</strain>
    </source>
</reference>
<dbReference type="Proteomes" id="UP000029499">
    <property type="component" value="Chromosome"/>
</dbReference>
<name>A0A089YSQ2_9PSED</name>
<dbReference type="KEGG" id="prh:LT40_15260"/>
<evidence type="ECO:0000313" key="2">
    <source>
        <dbReference type="Proteomes" id="UP000029499"/>
    </source>
</evidence>
<sequence length="88" mass="9549">MNSWQLLGQMPGIRIAETGRGAGSGTPKLASSALLSSASTQSKACQKYCMYIQQILMTWVTRERARQPTSANLEESVKTLDGILHPPV</sequence>
<protein>
    <submittedName>
        <fullName evidence="1">Uncharacterized protein</fullName>
    </submittedName>
</protein>
<proteinExistence type="predicted"/>
<organism evidence="1 2">
    <name type="scientific">Pseudomonas rhizosphaerae</name>
    <dbReference type="NCBI Taxonomy" id="216142"/>
    <lineage>
        <taxon>Bacteria</taxon>
        <taxon>Pseudomonadati</taxon>
        <taxon>Pseudomonadota</taxon>
        <taxon>Gammaproteobacteria</taxon>
        <taxon>Pseudomonadales</taxon>
        <taxon>Pseudomonadaceae</taxon>
        <taxon>Pseudomonas</taxon>
    </lineage>
</organism>
<dbReference type="HOGENOM" id="CLU_2466672_0_0_6"/>
<accession>A0A089YSQ2</accession>
<keyword evidence="2" id="KW-1185">Reference proteome</keyword>
<dbReference type="STRING" id="216142.LT40_15260"/>
<gene>
    <name evidence="1" type="ORF">LT40_15260</name>
</gene>